<dbReference type="Proteomes" id="UP000554235">
    <property type="component" value="Unassembled WGS sequence"/>
</dbReference>
<feature type="domain" description="Peptidase A1" evidence="5">
    <location>
        <begin position="64"/>
        <end position="389"/>
    </location>
</feature>
<keyword evidence="7" id="KW-1185">Reference proteome</keyword>
<keyword evidence="6" id="KW-0645">Protease</keyword>
<dbReference type="Gene3D" id="2.40.70.10">
    <property type="entry name" value="Acid Proteases"/>
    <property type="match status" value="2"/>
</dbReference>
<evidence type="ECO:0000256" key="4">
    <source>
        <dbReference type="SAM" id="SignalP"/>
    </source>
</evidence>
<gene>
    <name evidence="6" type="ORF">FALBO_13379</name>
</gene>
<dbReference type="Pfam" id="PF00026">
    <property type="entry name" value="Asp"/>
    <property type="match status" value="1"/>
</dbReference>
<dbReference type="PRINTS" id="PR00792">
    <property type="entry name" value="PEPSIN"/>
</dbReference>
<organism evidence="6 7">
    <name type="scientific">Fusarium albosuccineum</name>
    <dbReference type="NCBI Taxonomy" id="1237068"/>
    <lineage>
        <taxon>Eukaryota</taxon>
        <taxon>Fungi</taxon>
        <taxon>Dikarya</taxon>
        <taxon>Ascomycota</taxon>
        <taxon>Pezizomycotina</taxon>
        <taxon>Sordariomycetes</taxon>
        <taxon>Hypocreomycetidae</taxon>
        <taxon>Hypocreales</taxon>
        <taxon>Nectriaceae</taxon>
        <taxon>Fusarium</taxon>
        <taxon>Fusarium decemcellulare species complex</taxon>
    </lineage>
</organism>
<dbReference type="PANTHER" id="PTHR47966:SF65">
    <property type="entry name" value="ASPARTIC-TYPE ENDOPEPTIDASE"/>
    <property type="match status" value="1"/>
</dbReference>
<comment type="similarity">
    <text evidence="1">Belongs to the peptidase A1 family.</text>
</comment>
<feature type="active site" evidence="2">
    <location>
        <position position="82"/>
    </location>
</feature>
<evidence type="ECO:0000256" key="3">
    <source>
        <dbReference type="SAM" id="MobiDB-lite"/>
    </source>
</evidence>
<keyword evidence="6" id="KW-0378">Hydrolase</keyword>
<feature type="signal peptide" evidence="4">
    <location>
        <begin position="1"/>
        <end position="21"/>
    </location>
</feature>
<dbReference type="EMBL" id="JAADYS010002070">
    <property type="protein sequence ID" value="KAF4459859.1"/>
    <property type="molecule type" value="Genomic_DNA"/>
</dbReference>
<feature type="compositionally biased region" description="Low complexity" evidence="3">
    <location>
        <begin position="423"/>
        <end position="443"/>
    </location>
</feature>
<feature type="region of interest" description="Disordered" evidence="3">
    <location>
        <begin position="412"/>
        <end position="447"/>
    </location>
</feature>
<feature type="chain" id="PRO_5034016375" evidence="4">
    <location>
        <begin position="22"/>
        <end position="469"/>
    </location>
</feature>
<name>A0A8H4L270_9HYPO</name>
<dbReference type="PANTHER" id="PTHR47966">
    <property type="entry name" value="BETA-SITE APP-CLEAVING ENZYME, ISOFORM A-RELATED"/>
    <property type="match status" value="1"/>
</dbReference>
<dbReference type="GO" id="GO:0004190">
    <property type="term" value="F:aspartic-type endopeptidase activity"/>
    <property type="evidence" value="ECO:0007669"/>
    <property type="project" value="InterPro"/>
</dbReference>
<accession>A0A8H4L270</accession>
<sequence>MTSSKLLLSCVLTAACSIASALHEQSASSPGFVSMQAKRTYSPEISKRDVDTEVTLYNYTNWAYSVELSIGSPAQQIRLQIDSGSSETWVNPNCANAGSAANQQLCKSWGQYDFSKSKTGTNLRWQNTLAYGSGGTKVAYIADNVSIPDSTINLKNVSIGVASDTNGLFAGILGLGYGIDRNSDFQHFPNFIDRLADQNVTATKAMSVALGSAADDNAGVIIFGGVDTKKFSGNLTALPILSQMDGDYYRYVVKLDSMGLTMSGSNKTYDNSTLRVLVDTGHTDCQLPESILTDLANDLGGDWDPISKSYVADCSVLNTNGTVDFTLSGRKISVPFAEFITPQEDKNGNEICRLGSGNINFGNYWVLGDSFMRAAYTIFDQTSDKVFIAPYEDCGTHQQAITTDGPADFVGECGQATADDSKPTTTSSGSGSGPTTSQTTASQNENTGSRAAASLWVGLGALAAGVSLL</sequence>
<dbReference type="PROSITE" id="PS51767">
    <property type="entry name" value="PEPTIDASE_A1"/>
    <property type="match status" value="1"/>
</dbReference>
<dbReference type="InterPro" id="IPR021109">
    <property type="entry name" value="Peptidase_aspartic_dom_sf"/>
</dbReference>
<dbReference type="PROSITE" id="PS51257">
    <property type="entry name" value="PROKAR_LIPOPROTEIN"/>
    <property type="match status" value="1"/>
</dbReference>
<evidence type="ECO:0000259" key="5">
    <source>
        <dbReference type="PROSITE" id="PS51767"/>
    </source>
</evidence>
<evidence type="ECO:0000313" key="6">
    <source>
        <dbReference type="EMBL" id="KAF4459859.1"/>
    </source>
</evidence>
<evidence type="ECO:0000256" key="1">
    <source>
        <dbReference type="ARBA" id="ARBA00007447"/>
    </source>
</evidence>
<dbReference type="InterPro" id="IPR033121">
    <property type="entry name" value="PEPTIDASE_A1"/>
</dbReference>
<dbReference type="GO" id="GO:0006508">
    <property type="term" value="P:proteolysis"/>
    <property type="evidence" value="ECO:0007669"/>
    <property type="project" value="UniProtKB-KW"/>
</dbReference>
<feature type="active site" evidence="2">
    <location>
        <position position="279"/>
    </location>
</feature>
<evidence type="ECO:0000313" key="7">
    <source>
        <dbReference type="Proteomes" id="UP000554235"/>
    </source>
</evidence>
<dbReference type="InterPro" id="IPR001461">
    <property type="entry name" value="Aspartic_peptidase_A1"/>
</dbReference>
<dbReference type="OrthoDB" id="771136at2759"/>
<dbReference type="AlphaFoldDB" id="A0A8H4L270"/>
<evidence type="ECO:0000256" key="2">
    <source>
        <dbReference type="PIRSR" id="PIRSR601461-1"/>
    </source>
</evidence>
<protein>
    <submittedName>
        <fullName evidence="6">Eukaryotic aspartyl protease</fullName>
    </submittedName>
</protein>
<dbReference type="SUPFAM" id="SSF50630">
    <property type="entry name" value="Acid proteases"/>
    <property type="match status" value="1"/>
</dbReference>
<keyword evidence="4" id="KW-0732">Signal</keyword>
<reference evidence="6 7" key="1">
    <citation type="submission" date="2020-01" db="EMBL/GenBank/DDBJ databases">
        <title>Identification and distribution of gene clusters putatively required for synthesis of sphingolipid metabolism inhibitors in phylogenetically diverse species of the filamentous fungus Fusarium.</title>
        <authorList>
            <person name="Kim H.-S."/>
            <person name="Busman M."/>
            <person name="Brown D.W."/>
            <person name="Divon H."/>
            <person name="Uhlig S."/>
            <person name="Proctor R.H."/>
        </authorList>
    </citation>
    <scope>NUCLEOTIDE SEQUENCE [LARGE SCALE GENOMIC DNA]</scope>
    <source>
        <strain evidence="6 7">NRRL 20459</strain>
    </source>
</reference>
<proteinExistence type="inferred from homology"/>
<comment type="caution">
    <text evidence="6">The sequence shown here is derived from an EMBL/GenBank/DDBJ whole genome shotgun (WGS) entry which is preliminary data.</text>
</comment>